<accession>A0ABX8KKE2</accession>
<sequence length="170" mass="19749">MNKSEHCKEVYAYFGLAMFRAQCVEQSIIQLLIFLVFFKENATKISSAEKWELEFDNFDKTLSKKTMGHLLGALRELGVLNEVIENTLLKALIKRNWLAHGYFVDRAIEFLNESGRNKMIGELESIIDLFNLAEDFLQPISKRLALQYGLTDDKLEKMKKEIYPSEIDDM</sequence>
<evidence type="ECO:0000313" key="1">
    <source>
        <dbReference type="EMBL" id="QXA49510.1"/>
    </source>
</evidence>
<proteinExistence type="predicted"/>
<protein>
    <submittedName>
        <fullName evidence="1">Uncharacterized protein</fullName>
    </submittedName>
</protein>
<dbReference type="RefSeq" id="WP_088208333.1">
    <property type="nucleotide sequence ID" value="NZ_CP077290.1"/>
</dbReference>
<keyword evidence="2" id="KW-1185">Reference proteome</keyword>
<reference evidence="1 2" key="1">
    <citation type="submission" date="2021-06" db="EMBL/GenBank/DDBJ databases">
        <title>FDA dAtabase for Regulatory Grade micrObial Sequences (FDA-ARGOS): Supporting development and validation of Infectious Disease Dx tests.</title>
        <authorList>
            <person name="Sproer C."/>
            <person name="Gronow S."/>
            <person name="Severitt S."/>
            <person name="Schroder I."/>
            <person name="Tallon L."/>
            <person name="Sadzewicz L."/>
            <person name="Zhao X."/>
            <person name="Boylan J."/>
            <person name="Ott S."/>
            <person name="Bowen H."/>
            <person name="Vavikolanu K."/>
            <person name="Mehta A."/>
            <person name="Aluvathingal J."/>
            <person name="Nadendla S."/>
            <person name="Lowell S."/>
            <person name="Myers T."/>
            <person name="Yan Y."/>
        </authorList>
    </citation>
    <scope>NUCLEOTIDE SEQUENCE [LARGE SCALE GENOMIC DNA]</scope>
    <source>
        <strain evidence="1 2">FDAARGOS 1428</strain>
    </source>
</reference>
<evidence type="ECO:0000313" key="2">
    <source>
        <dbReference type="Proteomes" id="UP000683583"/>
    </source>
</evidence>
<dbReference type="Proteomes" id="UP000683583">
    <property type="component" value="Chromosome"/>
</dbReference>
<dbReference type="EMBL" id="CP077290">
    <property type="protein sequence ID" value="QXA49510.1"/>
    <property type="molecule type" value="Genomic_DNA"/>
</dbReference>
<name>A0ABX8KKE2_9ENTR</name>
<gene>
    <name evidence="1" type="ORF">I6L58_00205</name>
</gene>
<organism evidence="1 2">
    <name type="scientific">Enterobacter cancerogenus</name>
    <dbReference type="NCBI Taxonomy" id="69218"/>
    <lineage>
        <taxon>Bacteria</taxon>
        <taxon>Pseudomonadati</taxon>
        <taxon>Pseudomonadota</taxon>
        <taxon>Gammaproteobacteria</taxon>
        <taxon>Enterobacterales</taxon>
        <taxon>Enterobacteriaceae</taxon>
        <taxon>Enterobacter</taxon>
        <taxon>Enterobacter cloacae complex</taxon>
    </lineage>
</organism>